<dbReference type="Proteomes" id="UP001549921">
    <property type="component" value="Unassembled WGS sequence"/>
</dbReference>
<protein>
    <recommendedName>
        <fullName evidence="1">CHK kinase-like domain-containing protein</fullName>
    </recommendedName>
</protein>
<dbReference type="Gene3D" id="3.90.1200.10">
    <property type="match status" value="1"/>
</dbReference>
<organism evidence="2 3">
    <name type="scientific">Loxostege sticticalis</name>
    <name type="common">Beet webworm moth</name>
    <dbReference type="NCBI Taxonomy" id="481309"/>
    <lineage>
        <taxon>Eukaryota</taxon>
        <taxon>Metazoa</taxon>
        <taxon>Ecdysozoa</taxon>
        <taxon>Arthropoda</taxon>
        <taxon>Hexapoda</taxon>
        <taxon>Insecta</taxon>
        <taxon>Pterygota</taxon>
        <taxon>Neoptera</taxon>
        <taxon>Endopterygota</taxon>
        <taxon>Lepidoptera</taxon>
        <taxon>Glossata</taxon>
        <taxon>Ditrysia</taxon>
        <taxon>Pyraloidea</taxon>
        <taxon>Crambidae</taxon>
        <taxon>Pyraustinae</taxon>
        <taxon>Loxostege</taxon>
    </lineage>
</organism>
<name>A0ABD0SNW3_LOXSC</name>
<evidence type="ECO:0000259" key="1">
    <source>
        <dbReference type="SMART" id="SM00587"/>
    </source>
</evidence>
<reference evidence="2 3" key="1">
    <citation type="submission" date="2024-06" db="EMBL/GenBank/DDBJ databases">
        <title>A chromosome-level genome assembly of beet webworm, Loxostege sticticalis.</title>
        <authorList>
            <person name="Zhang Y."/>
        </authorList>
    </citation>
    <scope>NUCLEOTIDE SEQUENCE [LARGE SCALE GENOMIC DNA]</scope>
    <source>
        <strain evidence="2">AQ028</strain>
        <tissue evidence="2">Male pupae</tissue>
    </source>
</reference>
<gene>
    <name evidence="2" type="ORF">ABMA28_006583</name>
</gene>
<dbReference type="PANTHER" id="PTHR11012:SF54">
    <property type="entry name" value="CHK KINASE-LIKE DOMAIN-CONTAINING PROTEIN"/>
    <property type="match status" value="1"/>
</dbReference>
<dbReference type="SMART" id="SM00587">
    <property type="entry name" value="CHK"/>
    <property type="match status" value="1"/>
</dbReference>
<dbReference type="AlphaFoldDB" id="A0ABD0SNW3"/>
<dbReference type="Pfam" id="PF02958">
    <property type="entry name" value="EcKL"/>
    <property type="match status" value="1"/>
</dbReference>
<evidence type="ECO:0000313" key="3">
    <source>
        <dbReference type="Proteomes" id="UP001549921"/>
    </source>
</evidence>
<proteinExistence type="predicted"/>
<dbReference type="PANTHER" id="PTHR11012">
    <property type="entry name" value="PROTEIN KINASE-LIKE DOMAIN-CONTAINING"/>
    <property type="match status" value="1"/>
</dbReference>
<dbReference type="InterPro" id="IPR015897">
    <property type="entry name" value="CHK_kinase-like"/>
</dbReference>
<accession>A0ABD0SNW3</accession>
<evidence type="ECO:0000313" key="2">
    <source>
        <dbReference type="EMBL" id="KAL0820763.1"/>
    </source>
</evidence>
<comment type="caution">
    <text evidence="2">The sequence shown here is derived from an EMBL/GenBank/DDBJ whole genome shotgun (WGS) entry which is preliminary data.</text>
</comment>
<sequence>MTDKRETLLRNCLQKIAKEQGYDNPELKITAVPTTGSNFSSQLFNATISSSKKDDLNLFGKVAVVGEDFRTQGLPAKVFDIERYVYTKLLNIFKEIEKRHNLPEKHRLVTPQFYGYSETYLEEVMVLQDLSVQGFTTYDRLKSIDWDYAAASVEELAKLHSLSIALMRDYPDEMEEAFKVLVWNIDQTSVGTVHRQMNDSMVAMVREENRPRLQRFFNEKFNEETLAKYYKPLKCPVIIHSDFKPSNLMHKIDKNGKLQVIIVDYQTLHPGSAVTDLMTFLTFGSDGQFRKQHFLQLMDHYYESMAAALKRLDLDPEEVYPKADFDYELKEILPMMLVMSSLVVPLITADQALMPEAGEAESFHSLVTMDKNNHLCAQRLNEIVDDFVRWGII</sequence>
<dbReference type="SUPFAM" id="SSF56112">
    <property type="entry name" value="Protein kinase-like (PK-like)"/>
    <property type="match status" value="1"/>
</dbReference>
<feature type="domain" description="CHK kinase-like" evidence="1">
    <location>
        <begin position="125"/>
        <end position="311"/>
    </location>
</feature>
<dbReference type="EMBL" id="JBEDNZ010000019">
    <property type="protein sequence ID" value="KAL0820763.1"/>
    <property type="molecule type" value="Genomic_DNA"/>
</dbReference>
<dbReference type="InterPro" id="IPR011009">
    <property type="entry name" value="Kinase-like_dom_sf"/>
</dbReference>
<dbReference type="InterPro" id="IPR004119">
    <property type="entry name" value="EcKL"/>
</dbReference>